<dbReference type="Proteomes" id="UP000696294">
    <property type="component" value="Unassembled WGS sequence"/>
</dbReference>
<name>A0ABX1BN15_9ACTN</name>
<evidence type="ECO:0000313" key="1">
    <source>
        <dbReference type="EMBL" id="NJP97692.1"/>
    </source>
</evidence>
<gene>
    <name evidence="1" type="ORF">HCN51_51125</name>
</gene>
<dbReference type="RefSeq" id="WP_168020236.1">
    <property type="nucleotide sequence ID" value="NZ_JAATEP010000071.1"/>
</dbReference>
<organism evidence="1 2">
    <name type="scientific">Nonomuraea composti</name>
    <dbReference type="NCBI Taxonomy" id="2720023"/>
    <lineage>
        <taxon>Bacteria</taxon>
        <taxon>Bacillati</taxon>
        <taxon>Actinomycetota</taxon>
        <taxon>Actinomycetes</taxon>
        <taxon>Streptosporangiales</taxon>
        <taxon>Streptosporangiaceae</taxon>
        <taxon>Nonomuraea</taxon>
    </lineage>
</organism>
<dbReference type="EMBL" id="JAATEP010000071">
    <property type="protein sequence ID" value="NJP97692.1"/>
    <property type="molecule type" value="Genomic_DNA"/>
</dbReference>
<evidence type="ECO:0008006" key="3">
    <source>
        <dbReference type="Google" id="ProtNLM"/>
    </source>
</evidence>
<evidence type="ECO:0000313" key="2">
    <source>
        <dbReference type="Proteomes" id="UP000696294"/>
    </source>
</evidence>
<protein>
    <recommendedName>
        <fullName evidence="3">Lipoprotein</fullName>
    </recommendedName>
</protein>
<proteinExistence type="predicted"/>
<accession>A0ABX1BN15</accession>
<sequence>MEYKKKWHVDAMFVVLLTGCGTATDQPSPVTERPLEIVAVSAEGVVVADDRARAFYGMDRSGREVWRDPEPRSLAGAFARSGARIRRVPTARNASDAVIIESDGAEAGSLRLLRPARPAGEDARIRLKGAMSWAERAYMLTGADKPVPITTTLPVLAGCAAGTQGLVVCTYWRDGDGRRFTGLRGVDSAGRQTWSREIAAEAQIRPSVSVGCRIRHAEVDPQVTGYRLTF</sequence>
<keyword evidence="2" id="KW-1185">Reference proteome</keyword>
<comment type="caution">
    <text evidence="1">The sequence shown here is derived from an EMBL/GenBank/DDBJ whole genome shotgun (WGS) entry which is preliminary data.</text>
</comment>
<reference evidence="1 2" key="1">
    <citation type="submission" date="2020-03" db="EMBL/GenBank/DDBJ databases">
        <title>WGS of actinomycetes isolated from Thailand.</title>
        <authorList>
            <person name="Thawai C."/>
        </authorList>
    </citation>
    <scope>NUCLEOTIDE SEQUENCE [LARGE SCALE GENOMIC DNA]</scope>
    <source>
        <strain evidence="1 2">FMUSA5-5</strain>
    </source>
</reference>